<dbReference type="PATRIC" id="fig|1094556.3.peg.323"/>
<reference evidence="2 3" key="1">
    <citation type="submission" date="2012-03" db="EMBL/GenBank/DDBJ databases">
        <title>The Genome Sequence of Bartonella rattimassiliensis 15908.</title>
        <authorList>
            <consortium name="The Broad Institute Genome Sequencing Platform"/>
            <consortium name="The Broad Institute Genome Sequencing Center for Infectious Disease"/>
            <person name="Feldgarden M."/>
            <person name="Kirby J."/>
            <person name="Kosoy M."/>
            <person name="Birtles R."/>
            <person name="Probert W.S."/>
            <person name="Chiaraviglio L."/>
            <person name="Young S.K."/>
            <person name="Zeng Q."/>
            <person name="Gargeya S."/>
            <person name="Fitzgerald M."/>
            <person name="Haas B."/>
            <person name="Abouelleil A."/>
            <person name="Alvarado L."/>
            <person name="Arachchi H.M."/>
            <person name="Berlin A."/>
            <person name="Chapman S.B."/>
            <person name="Gearin G."/>
            <person name="Goldberg J."/>
            <person name="Griggs A."/>
            <person name="Gujja S."/>
            <person name="Hansen M."/>
            <person name="Heiman D."/>
            <person name="Howarth C."/>
            <person name="Larimer J."/>
            <person name="Lui A."/>
            <person name="MacDonald P.J.P."/>
            <person name="McCowen C."/>
            <person name="Montmayeur A."/>
            <person name="Murphy C."/>
            <person name="Neiman D."/>
            <person name="Pearson M."/>
            <person name="Priest M."/>
            <person name="Roberts A."/>
            <person name="Saif S."/>
            <person name="Shea T."/>
            <person name="Sisk P."/>
            <person name="Stolte C."/>
            <person name="Sykes S."/>
            <person name="Wortman J."/>
            <person name="Nusbaum C."/>
            <person name="Birren B."/>
        </authorList>
    </citation>
    <scope>NUCLEOTIDE SEQUENCE [LARGE SCALE GENOMIC DNA]</scope>
    <source>
        <strain evidence="2 3">15908</strain>
    </source>
</reference>
<comment type="caution">
    <text evidence="2">The sequence shown here is derived from an EMBL/GenBank/DDBJ whole genome shotgun (WGS) entry which is preliminary data.</text>
</comment>
<proteinExistence type="predicted"/>
<dbReference type="Pfam" id="PF00005">
    <property type="entry name" value="ABC_tran"/>
    <property type="match status" value="1"/>
</dbReference>
<evidence type="ECO:0000313" key="3">
    <source>
        <dbReference type="Proteomes" id="UP000001077"/>
    </source>
</evidence>
<dbReference type="Gene3D" id="3.40.50.300">
    <property type="entry name" value="P-loop containing nucleotide triphosphate hydrolases"/>
    <property type="match status" value="1"/>
</dbReference>
<name>J0QN37_9HYPH</name>
<dbReference type="STRING" id="1094556.MCY_00245"/>
<dbReference type="GO" id="GO:0005524">
    <property type="term" value="F:ATP binding"/>
    <property type="evidence" value="ECO:0007669"/>
    <property type="project" value="InterPro"/>
</dbReference>
<evidence type="ECO:0000313" key="2">
    <source>
        <dbReference type="EMBL" id="EJF87121.1"/>
    </source>
</evidence>
<dbReference type="eggNOG" id="COG1101">
    <property type="taxonomic scope" value="Bacteria"/>
</dbReference>
<evidence type="ECO:0000259" key="1">
    <source>
        <dbReference type="Pfam" id="PF00005"/>
    </source>
</evidence>
<dbReference type="EMBL" id="AILY01000008">
    <property type="protein sequence ID" value="EJF87121.1"/>
    <property type="molecule type" value="Genomic_DNA"/>
</dbReference>
<dbReference type="GO" id="GO:0016887">
    <property type="term" value="F:ATP hydrolysis activity"/>
    <property type="evidence" value="ECO:0007669"/>
    <property type="project" value="InterPro"/>
</dbReference>
<protein>
    <recommendedName>
        <fullName evidence="1">ABC transporter domain-containing protein</fullName>
    </recommendedName>
</protein>
<dbReference type="InterPro" id="IPR003439">
    <property type="entry name" value="ABC_transporter-like_ATP-bd"/>
</dbReference>
<keyword evidence="3" id="KW-1185">Reference proteome</keyword>
<gene>
    <name evidence="2" type="ORF">MCY_00245</name>
</gene>
<sequence length="71" mass="7902">MIEFFHVGVTFKLQTPLEKKALIYINLKIDQGSFVTVIGSNGAGKSTLLSSFDGGNASLDRRSNYQWIKCF</sequence>
<dbReference type="HOGENOM" id="CLU_2731845_0_0_5"/>
<dbReference type="SUPFAM" id="SSF52540">
    <property type="entry name" value="P-loop containing nucleoside triphosphate hydrolases"/>
    <property type="match status" value="1"/>
</dbReference>
<feature type="domain" description="ABC transporter" evidence="1">
    <location>
        <begin position="25"/>
        <end position="54"/>
    </location>
</feature>
<accession>J0QN37</accession>
<dbReference type="InterPro" id="IPR027417">
    <property type="entry name" value="P-loop_NTPase"/>
</dbReference>
<dbReference type="Proteomes" id="UP000001077">
    <property type="component" value="Unassembled WGS sequence"/>
</dbReference>
<organism evidence="2 3">
    <name type="scientific">Bartonella rattimassiliensis 15908</name>
    <dbReference type="NCBI Taxonomy" id="1094556"/>
    <lineage>
        <taxon>Bacteria</taxon>
        <taxon>Pseudomonadati</taxon>
        <taxon>Pseudomonadota</taxon>
        <taxon>Alphaproteobacteria</taxon>
        <taxon>Hyphomicrobiales</taxon>
        <taxon>Bartonellaceae</taxon>
        <taxon>Bartonella</taxon>
    </lineage>
</organism>
<dbReference type="AlphaFoldDB" id="J0QN37"/>